<comment type="caution">
    <text evidence="7">The sequence shown here is derived from an EMBL/GenBank/DDBJ whole genome shotgun (WGS) entry which is preliminary data.</text>
</comment>
<dbReference type="InterPro" id="IPR056376">
    <property type="entry name" value="DEX1_C"/>
</dbReference>
<dbReference type="PANTHER" id="PTHR21419">
    <property type="match status" value="1"/>
</dbReference>
<evidence type="ECO:0000256" key="1">
    <source>
        <dbReference type="ARBA" id="ARBA00004167"/>
    </source>
</evidence>
<organism evidence="7 8">
    <name type="scientific">Mytilus edulis</name>
    <name type="common">Blue mussel</name>
    <dbReference type="NCBI Taxonomy" id="6550"/>
    <lineage>
        <taxon>Eukaryota</taxon>
        <taxon>Metazoa</taxon>
        <taxon>Spiralia</taxon>
        <taxon>Lophotrochozoa</taxon>
        <taxon>Mollusca</taxon>
        <taxon>Bivalvia</taxon>
        <taxon>Autobranchia</taxon>
        <taxon>Pteriomorphia</taxon>
        <taxon>Mytilida</taxon>
        <taxon>Mytiloidea</taxon>
        <taxon>Mytilidae</taxon>
        <taxon>Mytilinae</taxon>
        <taxon>Mytilus</taxon>
    </lineage>
</organism>
<proteinExistence type="predicted"/>
<accession>A0A8S3V9D1</accession>
<evidence type="ECO:0000313" key="7">
    <source>
        <dbReference type="EMBL" id="CAG2250272.1"/>
    </source>
</evidence>
<keyword evidence="3 5" id="KW-1133">Transmembrane helix</keyword>
<dbReference type="OrthoDB" id="200924at2759"/>
<dbReference type="InterPro" id="IPR045232">
    <property type="entry name" value="FAM234"/>
</dbReference>
<keyword evidence="8" id="KW-1185">Reference proteome</keyword>
<dbReference type="PANTHER" id="PTHR21419:SF23">
    <property type="entry name" value="PROTEIN DEFECTIVE IN EXINE FORMATION 1"/>
    <property type="match status" value="1"/>
</dbReference>
<protein>
    <recommendedName>
        <fullName evidence="6">DEX1 C-terminal domain-containing protein</fullName>
    </recommendedName>
</protein>
<name>A0A8S3V9D1_MYTED</name>
<comment type="subcellular location">
    <subcellularLocation>
        <location evidence="1">Membrane</location>
        <topology evidence="1">Single-pass membrane protein</topology>
    </subcellularLocation>
</comment>
<evidence type="ECO:0000256" key="3">
    <source>
        <dbReference type="ARBA" id="ARBA00022989"/>
    </source>
</evidence>
<keyword evidence="4 5" id="KW-0472">Membrane</keyword>
<feature type="domain" description="DEX1 C-terminal" evidence="6">
    <location>
        <begin position="145"/>
        <end position="233"/>
    </location>
</feature>
<keyword evidence="2 5" id="KW-0812">Transmembrane</keyword>
<evidence type="ECO:0000259" key="6">
    <source>
        <dbReference type="Pfam" id="PF23722"/>
    </source>
</evidence>
<evidence type="ECO:0000313" key="8">
    <source>
        <dbReference type="Proteomes" id="UP000683360"/>
    </source>
</evidence>
<feature type="transmembrane region" description="Helical" evidence="5">
    <location>
        <begin position="240"/>
        <end position="261"/>
    </location>
</feature>
<dbReference type="Pfam" id="PF23722">
    <property type="entry name" value="Beta-sand_DEX1"/>
    <property type="match status" value="1"/>
</dbReference>
<sequence length="276" mass="30730">MGINTQSVLVLAKEAIKKEQLNGLKYEDIGKFLLSGITVVNLTTLEPLWTKILDLTQITAEFPAYNLFTPTVVDIQGDFSPLEIVLGTSADDGYLHVISMDLKCKTKFTLGETTLVQLLAHDLVKGSDGLEILVATNDGALICLGSSDRIEEEVTGSEFYLEYAISDMSKKAGPYEIRVYFGFHLLQNTSHAGPGVYSIKVPAFDEPSHGHIIVVMRNKHGLIVTDSYTIRFNRLIMEDLQWLLVTPFIAMLIILLVLHGFPMKDLLPYTHQSKTR</sequence>
<dbReference type="EMBL" id="CAJPWZ010003046">
    <property type="protein sequence ID" value="CAG2250272.1"/>
    <property type="molecule type" value="Genomic_DNA"/>
</dbReference>
<evidence type="ECO:0000256" key="5">
    <source>
        <dbReference type="SAM" id="Phobius"/>
    </source>
</evidence>
<dbReference type="AlphaFoldDB" id="A0A8S3V9D1"/>
<evidence type="ECO:0000256" key="4">
    <source>
        <dbReference type="ARBA" id="ARBA00023136"/>
    </source>
</evidence>
<dbReference type="Proteomes" id="UP000683360">
    <property type="component" value="Unassembled WGS sequence"/>
</dbReference>
<gene>
    <name evidence="7" type="ORF">MEDL_61953</name>
</gene>
<dbReference type="GO" id="GO:0016020">
    <property type="term" value="C:membrane"/>
    <property type="evidence" value="ECO:0007669"/>
    <property type="project" value="UniProtKB-SubCell"/>
</dbReference>
<evidence type="ECO:0000256" key="2">
    <source>
        <dbReference type="ARBA" id="ARBA00022692"/>
    </source>
</evidence>
<reference evidence="7" key="1">
    <citation type="submission" date="2021-03" db="EMBL/GenBank/DDBJ databases">
        <authorList>
            <person name="Bekaert M."/>
        </authorList>
    </citation>
    <scope>NUCLEOTIDE SEQUENCE</scope>
</reference>